<sequence>MRRISALAVTAALAGGVLFTALPVTTATAAPHKTCNVAQMGQQVADLKAKAAKLRKLGEPEAANRAQAQANAIAKQRAACIKADETSAKPRW</sequence>
<dbReference type="RefSeq" id="WP_184729519.1">
    <property type="nucleotide sequence ID" value="NZ_BMRW01000001.1"/>
</dbReference>
<organism evidence="2 3">
    <name type="scientific">Streptomyces netropsis</name>
    <name type="common">Streptoverticillium netropsis</name>
    <dbReference type="NCBI Taxonomy" id="55404"/>
    <lineage>
        <taxon>Bacteria</taxon>
        <taxon>Bacillati</taxon>
        <taxon>Actinomycetota</taxon>
        <taxon>Actinomycetes</taxon>
        <taxon>Kitasatosporales</taxon>
        <taxon>Streptomycetaceae</taxon>
        <taxon>Streptomyces</taxon>
    </lineage>
</organism>
<gene>
    <name evidence="2" type="ORF">FHS38_000101</name>
</gene>
<keyword evidence="1" id="KW-0732">Signal</keyword>
<evidence type="ECO:0000313" key="2">
    <source>
        <dbReference type="EMBL" id="MBB4884092.1"/>
    </source>
</evidence>
<protein>
    <submittedName>
        <fullName evidence="2">Tfp pilus assembly protein FimV</fullName>
    </submittedName>
</protein>
<proteinExistence type="predicted"/>
<accession>A0A7W7L686</accession>
<reference evidence="2 3" key="1">
    <citation type="submission" date="2020-08" db="EMBL/GenBank/DDBJ databases">
        <title>Genomic Encyclopedia of Type Strains, Phase III (KMG-III): the genomes of soil and plant-associated and newly described type strains.</title>
        <authorList>
            <person name="Whitman W."/>
        </authorList>
    </citation>
    <scope>NUCLEOTIDE SEQUENCE [LARGE SCALE GENOMIC DNA]</scope>
    <source>
        <strain evidence="2 3">CECT 3265</strain>
    </source>
</reference>
<keyword evidence="3" id="KW-1185">Reference proteome</keyword>
<evidence type="ECO:0000256" key="1">
    <source>
        <dbReference type="SAM" id="SignalP"/>
    </source>
</evidence>
<dbReference type="EMBL" id="JACHJG010000001">
    <property type="protein sequence ID" value="MBB4884092.1"/>
    <property type="molecule type" value="Genomic_DNA"/>
</dbReference>
<comment type="caution">
    <text evidence="2">The sequence shown here is derived from an EMBL/GenBank/DDBJ whole genome shotgun (WGS) entry which is preliminary data.</text>
</comment>
<dbReference type="AlphaFoldDB" id="A0A7W7L686"/>
<dbReference type="Proteomes" id="UP000556436">
    <property type="component" value="Unassembled WGS sequence"/>
</dbReference>
<feature type="signal peptide" evidence="1">
    <location>
        <begin position="1"/>
        <end position="29"/>
    </location>
</feature>
<feature type="chain" id="PRO_5031362975" evidence="1">
    <location>
        <begin position="30"/>
        <end position="92"/>
    </location>
</feature>
<name>A0A7W7L686_STRNE</name>
<evidence type="ECO:0000313" key="3">
    <source>
        <dbReference type="Proteomes" id="UP000556436"/>
    </source>
</evidence>